<organism evidence="3 4">
    <name type="scientific">Ferruginibacter yonginensis</name>
    <dbReference type="NCBI Taxonomy" id="1310416"/>
    <lineage>
        <taxon>Bacteria</taxon>
        <taxon>Pseudomonadati</taxon>
        <taxon>Bacteroidota</taxon>
        <taxon>Chitinophagia</taxon>
        <taxon>Chitinophagales</taxon>
        <taxon>Chitinophagaceae</taxon>
        <taxon>Ferruginibacter</taxon>
    </lineage>
</organism>
<keyword evidence="2" id="KW-0472">Membrane</keyword>
<evidence type="ECO:0000313" key="3">
    <source>
        <dbReference type="EMBL" id="MFC4262351.1"/>
    </source>
</evidence>
<protein>
    <submittedName>
        <fullName evidence="3">Uncharacterized protein</fullName>
    </submittedName>
</protein>
<reference evidence="4" key="1">
    <citation type="journal article" date="2019" name="Int. J. Syst. Evol. Microbiol.">
        <title>The Global Catalogue of Microorganisms (GCM) 10K type strain sequencing project: providing services to taxonomists for standard genome sequencing and annotation.</title>
        <authorList>
            <consortium name="The Broad Institute Genomics Platform"/>
            <consortium name="The Broad Institute Genome Sequencing Center for Infectious Disease"/>
            <person name="Wu L."/>
            <person name="Ma J."/>
        </authorList>
    </citation>
    <scope>NUCLEOTIDE SEQUENCE [LARGE SCALE GENOMIC DNA]</scope>
    <source>
        <strain evidence="4">CECT 8289</strain>
    </source>
</reference>
<name>A0ABV8QQ84_9BACT</name>
<keyword evidence="2" id="KW-0812">Transmembrane</keyword>
<evidence type="ECO:0000256" key="2">
    <source>
        <dbReference type="SAM" id="Phobius"/>
    </source>
</evidence>
<dbReference type="EMBL" id="JBHSCZ010000001">
    <property type="protein sequence ID" value="MFC4262351.1"/>
    <property type="molecule type" value="Genomic_DNA"/>
</dbReference>
<keyword evidence="2" id="KW-1133">Transmembrane helix</keyword>
<dbReference type="Proteomes" id="UP001595907">
    <property type="component" value="Unassembled WGS sequence"/>
</dbReference>
<evidence type="ECO:0000256" key="1">
    <source>
        <dbReference type="SAM" id="Coils"/>
    </source>
</evidence>
<feature type="transmembrane region" description="Helical" evidence="2">
    <location>
        <begin position="95"/>
        <end position="115"/>
    </location>
</feature>
<accession>A0ABV8QQ84</accession>
<feature type="transmembrane region" description="Helical" evidence="2">
    <location>
        <begin position="155"/>
        <end position="176"/>
    </location>
</feature>
<evidence type="ECO:0000313" key="4">
    <source>
        <dbReference type="Proteomes" id="UP001595907"/>
    </source>
</evidence>
<sequence>MEAAKYFEENVLIAKKMQSLSFEKSCYEYLDSMYIKAGNKEKEVLNKLLLFSINDSINKQQKANDLLGVEIDIENKRNEREALEKQLKTERRNNLQYMGIVGFILFLFIALAAMGKFKVKPWFIRALGFLSFILLFEFIILLIDHQLHALTHGEPLPLLLIKIVIIGFLLPLHHWLEHKVITYLMRNSLNEKPLVKH</sequence>
<feature type="transmembrane region" description="Helical" evidence="2">
    <location>
        <begin position="122"/>
        <end position="143"/>
    </location>
</feature>
<keyword evidence="4" id="KW-1185">Reference proteome</keyword>
<dbReference type="RefSeq" id="WP_379707709.1">
    <property type="nucleotide sequence ID" value="NZ_JBHSCZ010000001.1"/>
</dbReference>
<gene>
    <name evidence="3" type="ORF">ACFOWM_05655</name>
</gene>
<feature type="coiled-coil region" evidence="1">
    <location>
        <begin position="66"/>
        <end position="93"/>
    </location>
</feature>
<proteinExistence type="predicted"/>
<comment type="caution">
    <text evidence="3">The sequence shown here is derived from an EMBL/GenBank/DDBJ whole genome shotgun (WGS) entry which is preliminary data.</text>
</comment>
<keyword evidence="1" id="KW-0175">Coiled coil</keyword>